<feature type="region of interest" description="Disordered" evidence="1">
    <location>
        <begin position="174"/>
        <end position="194"/>
    </location>
</feature>
<dbReference type="AlphaFoldDB" id="A0A3L6QTB3"/>
<feature type="region of interest" description="Disordered" evidence="1">
    <location>
        <begin position="1"/>
        <end position="53"/>
    </location>
</feature>
<organism evidence="2 3">
    <name type="scientific">Panicum miliaceum</name>
    <name type="common">Proso millet</name>
    <name type="synonym">Broomcorn millet</name>
    <dbReference type="NCBI Taxonomy" id="4540"/>
    <lineage>
        <taxon>Eukaryota</taxon>
        <taxon>Viridiplantae</taxon>
        <taxon>Streptophyta</taxon>
        <taxon>Embryophyta</taxon>
        <taxon>Tracheophyta</taxon>
        <taxon>Spermatophyta</taxon>
        <taxon>Magnoliopsida</taxon>
        <taxon>Liliopsida</taxon>
        <taxon>Poales</taxon>
        <taxon>Poaceae</taxon>
        <taxon>PACMAD clade</taxon>
        <taxon>Panicoideae</taxon>
        <taxon>Panicodae</taxon>
        <taxon>Paniceae</taxon>
        <taxon>Panicinae</taxon>
        <taxon>Panicum</taxon>
        <taxon>Panicum sect. Panicum</taxon>
    </lineage>
</organism>
<accession>A0A3L6QTB3</accession>
<sequence length="231" mass="25900">MSACATAAKRNGGRAPDSAAQTPWAPEIVGAHPRSGPALRGDAARHEEVAGAADDGDVPRLLRQEVGAHEVEGAPARRRVEDEREGEPRVGRLLLVVEVEALRARHRLRRQRRPRRHQVVEHHDLADVGVVDGRRPAQQGRLRRKRRRRVRRVGAVVEDVVVVHRHLLARRVPLPPAMGDAGQQPKQEHHSDQAGELGRWPEALHCKSLQDIYLKLKQLVTIYRALKVCLR</sequence>
<evidence type="ECO:0000313" key="2">
    <source>
        <dbReference type="EMBL" id="RLM87060.1"/>
    </source>
</evidence>
<evidence type="ECO:0000256" key="1">
    <source>
        <dbReference type="SAM" id="MobiDB-lite"/>
    </source>
</evidence>
<protein>
    <submittedName>
        <fullName evidence="2">Uncharacterized protein</fullName>
    </submittedName>
</protein>
<dbReference type="Proteomes" id="UP000275267">
    <property type="component" value="Unassembled WGS sequence"/>
</dbReference>
<dbReference type="EMBL" id="PQIB02000011">
    <property type="protein sequence ID" value="RLM87060.1"/>
    <property type="molecule type" value="Genomic_DNA"/>
</dbReference>
<comment type="caution">
    <text evidence="2">The sequence shown here is derived from an EMBL/GenBank/DDBJ whole genome shotgun (WGS) entry which is preliminary data.</text>
</comment>
<evidence type="ECO:0000313" key="3">
    <source>
        <dbReference type="Proteomes" id="UP000275267"/>
    </source>
</evidence>
<proteinExistence type="predicted"/>
<name>A0A3L6QTB3_PANMI</name>
<gene>
    <name evidence="2" type="ORF">C2845_PM04G29130</name>
</gene>
<reference evidence="3" key="1">
    <citation type="journal article" date="2019" name="Nat. Commun.">
        <title>The genome of broomcorn millet.</title>
        <authorList>
            <person name="Zou C."/>
            <person name="Miki D."/>
            <person name="Li D."/>
            <person name="Tang Q."/>
            <person name="Xiao L."/>
            <person name="Rajput S."/>
            <person name="Deng P."/>
            <person name="Jia W."/>
            <person name="Huang R."/>
            <person name="Zhang M."/>
            <person name="Sun Y."/>
            <person name="Hu J."/>
            <person name="Fu X."/>
            <person name="Schnable P.S."/>
            <person name="Li F."/>
            <person name="Zhang H."/>
            <person name="Feng B."/>
            <person name="Zhu X."/>
            <person name="Liu R."/>
            <person name="Schnable J.C."/>
            <person name="Zhu J.-K."/>
            <person name="Zhang H."/>
        </authorList>
    </citation>
    <scope>NUCLEOTIDE SEQUENCE [LARGE SCALE GENOMIC DNA]</scope>
</reference>
<keyword evidence="3" id="KW-1185">Reference proteome</keyword>